<dbReference type="EMBL" id="RDQH01000342">
    <property type="protein sequence ID" value="RXH70966.1"/>
    <property type="molecule type" value="Genomic_DNA"/>
</dbReference>
<evidence type="ECO:0000313" key="1">
    <source>
        <dbReference type="EMBL" id="RXH70966.1"/>
    </source>
</evidence>
<gene>
    <name evidence="1" type="ORF">DVH24_015588</name>
</gene>
<reference evidence="1 2" key="1">
    <citation type="submission" date="2018-10" db="EMBL/GenBank/DDBJ databases">
        <title>A high-quality apple genome assembly.</title>
        <authorList>
            <person name="Hu J."/>
        </authorList>
    </citation>
    <scope>NUCLEOTIDE SEQUENCE [LARGE SCALE GENOMIC DNA]</scope>
    <source>
        <strain evidence="2">cv. HFTH1</strain>
        <tissue evidence="1">Young leaf</tissue>
    </source>
</reference>
<sequence>MHCAILPQISTINMVASASSTNVHTGSTKAMHMDVIVSVPFALVDEISDASPAAEDGLQLGDTCNTCKAGCSSQLNHDT</sequence>
<comment type="caution">
    <text evidence="1">The sequence shown here is derived from an EMBL/GenBank/DDBJ whole genome shotgun (WGS) entry which is preliminary data.</text>
</comment>
<dbReference type="Proteomes" id="UP000290289">
    <property type="component" value="Chromosome 16"/>
</dbReference>
<proteinExistence type="predicted"/>
<accession>A0A498HHL1</accession>
<dbReference type="STRING" id="3750.A0A498HHL1"/>
<name>A0A498HHL1_MALDO</name>
<protein>
    <submittedName>
        <fullName evidence="1">Uncharacterized protein</fullName>
    </submittedName>
</protein>
<evidence type="ECO:0000313" key="2">
    <source>
        <dbReference type="Proteomes" id="UP000290289"/>
    </source>
</evidence>
<dbReference type="AlphaFoldDB" id="A0A498HHL1"/>
<keyword evidence="2" id="KW-1185">Reference proteome</keyword>
<organism evidence="1 2">
    <name type="scientific">Malus domestica</name>
    <name type="common">Apple</name>
    <name type="synonym">Pyrus malus</name>
    <dbReference type="NCBI Taxonomy" id="3750"/>
    <lineage>
        <taxon>Eukaryota</taxon>
        <taxon>Viridiplantae</taxon>
        <taxon>Streptophyta</taxon>
        <taxon>Embryophyta</taxon>
        <taxon>Tracheophyta</taxon>
        <taxon>Spermatophyta</taxon>
        <taxon>Magnoliopsida</taxon>
        <taxon>eudicotyledons</taxon>
        <taxon>Gunneridae</taxon>
        <taxon>Pentapetalae</taxon>
        <taxon>rosids</taxon>
        <taxon>fabids</taxon>
        <taxon>Rosales</taxon>
        <taxon>Rosaceae</taxon>
        <taxon>Amygdaloideae</taxon>
        <taxon>Maleae</taxon>
        <taxon>Malus</taxon>
    </lineage>
</organism>